<name>A0A5J4UHZ4_9EUKA</name>
<dbReference type="Proteomes" id="UP000324800">
    <property type="component" value="Unassembled WGS sequence"/>
</dbReference>
<comment type="caution">
    <text evidence="2">The sequence shown here is derived from an EMBL/GenBank/DDBJ whole genome shotgun (WGS) entry which is preliminary data.</text>
</comment>
<organism evidence="2 3">
    <name type="scientific">Streblomastix strix</name>
    <dbReference type="NCBI Taxonomy" id="222440"/>
    <lineage>
        <taxon>Eukaryota</taxon>
        <taxon>Metamonada</taxon>
        <taxon>Preaxostyla</taxon>
        <taxon>Oxymonadida</taxon>
        <taxon>Streblomastigidae</taxon>
        <taxon>Streblomastix</taxon>
    </lineage>
</organism>
<evidence type="ECO:0000313" key="2">
    <source>
        <dbReference type="EMBL" id="KAA6369793.1"/>
    </source>
</evidence>
<feature type="signal peptide" evidence="1">
    <location>
        <begin position="1"/>
        <end position="16"/>
    </location>
</feature>
<feature type="chain" id="PRO_5023895315" evidence="1">
    <location>
        <begin position="17"/>
        <end position="39"/>
    </location>
</feature>
<reference evidence="2 3" key="1">
    <citation type="submission" date="2019-03" db="EMBL/GenBank/DDBJ databases">
        <title>Single cell metagenomics reveals metabolic interactions within the superorganism composed of flagellate Streblomastix strix and complex community of Bacteroidetes bacteria on its surface.</title>
        <authorList>
            <person name="Treitli S.C."/>
            <person name="Kolisko M."/>
            <person name="Husnik F."/>
            <person name="Keeling P."/>
            <person name="Hampl V."/>
        </authorList>
    </citation>
    <scope>NUCLEOTIDE SEQUENCE [LARGE SCALE GENOMIC DNA]</scope>
    <source>
        <strain evidence="2">ST1C</strain>
    </source>
</reference>
<gene>
    <name evidence="2" type="ORF">EZS28_034679</name>
</gene>
<evidence type="ECO:0000256" key="1">
    <source>
        <dbReference type="SAM" id="SignalP"/>
    </source>
</evidence>
<feature type="non-terminal residue" evidence="2">
    <location>
        <position position="39"/>
    </location>
</feature>
<dbReference type="EMBL" id="SNRW01016011">
    <property type="protein sequence ID" value="KAA6369793.1"/>
    <property type="molecule type" value="Genomic_DNA"/>
</dbReference>
<proteinExistence type="predicted"/>
<accession>A0A5J4UHZ4</accession>
<protein>
    <submittedName>
        <fullName evidence="2">Uncharacterized protein</fullName>
    </submittedName>
</protein>
<sequence>MKSVVLILFPIQGFLAAQMQKAMRSYLQLNDERNKITNE</sequence>
<evidence type="ECO:0000313" key="3">
    <source>
        <dbReference type="Proteomes" id="UP000324800"/>
    </source>
</evidence>
<dbReference type="AlphaFoldDB" id="A0A5J4UHZ4"/>
<keyword evidence="1" id="KW-0732">Signal</keyword>
<dbReference type="OrthoDB" id="6500128at2759"/>